<dbReference type="Proteomes" id="UP000229931">
    <property type="component" value="Unassembled WGS sequence"/>
</dbReference>
<evidence type="ECO:0000313" key="2">
    <source>
        <dbReference type="Proteomes" id="UP000229931"/>
    </source>
</evidence>
<accession>A0A2M7IL19</accession>
<reference evidence="2" key="1">
    <citation type="submission" date="2017-09" db="EMBL/GenBank/DDBJ databases">
        <title>Depth-based differentiation of microbial function through sediment-hosted aquifers and enrichment of novel symbionts in the deep terrestrial subsurface.</title>
        <authorList>
            <person name="Probst A.J."/>
            <person name="Ladd B."/>
            <person name="Jarett J.K."/>
            <person name="Geller-Mcgrath D.E."/>
            <person name="Sieber C.M.K."/>
            <person name="Emerson J.B."/>
            <person name="Anantharaman K."/>
            <person name="Thomas B.C."/>
            <person name="Malmstrom R."/>
            <person name="Stieglmeier M."/>
            <person name="Klingl A."/>
            <person name="Woyke T."/>
            <person name="Ryan C.M."/>
            <person name="Banfield J.F."/>
        </authorList>
    </citation>
    <scope>NUCLEOTIDE SEQUENCE [LARGE SCALE GENOMIC DNA]</scope>
</reference>
<dbReference type="AlphaFoldDB" id="A0A2M7IL19"/>
<organism evidence="1 2">
    <name type="scientific">Candidatus Kuenenbacteria bacterium CG_4_8_14_3_um_filter_39_15</name>
    <dbReference type="NCBI Taxonomy" id="1974615"/>
    <lineage>
        <taxon>Bacteria</taxon>
        <taxon>Candidatus Kueneniibacteriota</taxon>
    </lineage>
</organism>
<dbReference type="EMBL" id="PFHP01000068">
    <property type="protein sequence ID" value="PIW95447.1"/>
    <property type="molecule type" value="Genomic_DNA"/>
</dbReference>
<gene>
    <name evidence="1" type="ORF">COZ84_03380</name>
</gene>
<sequence>MMLVSKKELANLKLRSIKSSDLKELAGILGVDAKGTVSNFIKKLIDIPQNKIDEFIRRKYQTQVKERQKLISDETLKQEVLKVKEFRWGVVQGQLDQKIQSEYVRRFVRYEDLINGVKSKLHDDITHYVIATWYNHWTTVLIEDHISQHSKVIPTLKNNFGVDIFFDNQPFDLKITYLPKDFTLEQVLKNPKDLIIWLYENQGAQRFGADNRFFVVLASKNNLEESWKLKRDFNFVFNEIDKFFDNASVSTKDEIIFSFKKKTYTTISKILLITK</sequence>
<proteinExistence type="predicted"/>
<protein>
    <submittedName>
        <fullName evidence="1">Uncharacterized protein</fullName>
    </submittedName>
</protein>
<evidence type="ECO:0000313" key="1">
    <source>
        <dbReference type="EMBL" id="PIW95447.1"/>
    </source>
</evidence>
<comment type="caution">
    <text evidence="1">The sequence shown here is derived from an EMBL/GenBank/DDBJ whole genome shotgun (WGS) entry which is preliminary data.</text>
</comment>
<name>A0A2M7IL19_9BACT</name>